<evidence type="ECO:0000256" key="1">
    <source>
        <dbReference type="ARBA" id="ARBA00004196"/>
    </source>
</evidence>
<dbReference type="STRING" id="576131.SAMN05444486_102857"/>
<dbReference type="GO" id="GO:0020037">
    <property type="term" value="F:heme binding"/>
    <property type="evidence" value="ECO:0007669"/>
    <property type="project" value="InterPro"/>
</dbReference>
<dbReference type="PROSITE" id="PS51007">
    <property type="entry name" value="CYTC"/>
    <property type="match status" value="1"/>
</dbReference>
<dbReference type="Pfam" id="PF03150">
    <property type="entry name" value="CCP_MauG"/>
    <property type="match status" value="1"/>
</dbReference>
<evidence type="ECO:0000256" key="2">
    <source>
        <dbReference type="ARBA" id="ARBA00022617"/>
    </source>
</evidence>
<keyword evidence="2 6" id="KW-0349">Heme</keyword>
<protein>
    <submittedName>
        <fullName evidence="8">Cytochrome c peroxidase</fullName>
    </submittedName>
</protein>
<evidence type="ECO:0000256" key="5">
    <source>
        <dbReference type="ARBA" id="ARBA00023004"/>
    </source>
</evidence>
<keyword evidence="4" id="KW-0560">Oxidoreductase</keyword>
<proteinExistence type="predicted"/>
<keyword evidence="5 6" id="KW-0408">Iron</keyword>
<feature type="domain" description="Cytochrome c" evidence="7">
    <location>
        <begin position="291"/>
        <end position="451"/>
    </location>
</feature>
<dbReference type="GO" id="GO:0030313">
    <property type="term" value="C:cell envelope"/>
    <property type="evidence" value="ECO:0007669"/>
    <property type="project" value="UniProtKB-SubCell"/>
</dbReference>
<evidence type="ECO:0000256" key="4">
    <source>
        <dbReference type="ARBA" id="ARBA00023002"/>
    </source>
</evidence>
<comment type="subcellular location">
    <subcellularLocation>
        <location evidence="1">Cell envelope</location>
    </subcellularLocation>
</comment>
<dbReference type="InterPro" id="IPR009056">
    <property type="entry name" value="Cyt_c-like_dom"/>
</dbReference>
<sequence>MPKFYRFCHNLATFRVHLSHEPQQRVAQPSKDRPHLTAMNLKWVTACVMSLQATLSLAADMPPVTHSDFPQDNIEQVLLGRDLFFDPLLSGNRNISCASCHHGVLGSADAVPLSVGEGGIGLGKRRRGTSDAPAERHIPRNAPAIFNLGANDFTTLFHDGRVALDPDAPFGIRMPEGNALERPATSLLSAQALLPILSHEEMAGSDGENDIGTAVSAGQIRGADGAWAKLAARVEAVPEYRTHFTALTQSAEPLHISEIGNAIGAFLAFEFRADESPFDAYLRGEAHALTAPQARGMALFYGKATCSSCHAGRFQTDNSFHAIGIPQIGPGKDHETLADHGRSAITGDQKDEYCFRTPSLRNVALTAPYGHSGAYASLEAVVRHHLAPRESLMAFDPSTVPLPALAGYGAVTPQMPSPEELERIKAAITLDIPPLSEAEVSDIISFLHALTDPSSIGGKLGAPASVPSGLPVDSILD</sequence>
<dbReference type="InterPro" id="IPR004852">
    <property type="entry name" value="Di-haem_cyt_c_peroxidsae"/>
</dbReference>
<dbReference type="GO" id="GO:0046872">
    <property type="term" value="F:metal ion binding"/>
    <property type="evidence" value="ECO:0007669"/>
    <property type="project" value="UniProtKB-KW"/>
</dbReference>
<organism evidence="8 9">
    <name type="scientific">Lentibacter algarum</name>
    <dbReference type="NCBI Taxonomy" id="576131"/>
    <lineage>
        <taxon>Bacteria</taxon>
        <taxon>Pseudomonadati</taxon>
        <taxon>Pseudomonadota</taxon>
        <taxon>Alphaproteobacteria</taxon>
        <taxon>Rhodobacterales</taxon>
        <taxon>Roseobacteraceae</taxon>
        <taxon>Lentibacter</taxon>
    </lineage>
</organism>
<dbReference type="AlphaFoldDB" id="A0A1H3KZR1"/>
<evidence type="ECO:0000256" key="3">
    <source>
        <dbReference type="ARBA" id="ARBA00022723"/>
    </source>
</evidence>
<dbReference type="EMBL" id="FNPR01000002">
    <property type="protein sequence ID" value="SDY57580.1"/>
    <property type="molecule type" value="Genomic_DNA"/>
</dbReference>
<keyword evidence="9" id="KW-1185">Reference proteome</keyword>
<evidence type="ECO:0000313" key="9">
    <source>
        <dbReference type="Proteomes" id="UP000199026"/>
    </source>
</evidence>
<dbReference type="GO" id="GO:0009055">
    <property type="term" value="F:electron transfer activity"/>
    <property type="evidence" value="ECO:0007669"/>
    <property type="project" value="InterPro"/>
</dbReference>
<keyword evidence="8" id="KW-0575">Peroxidase</keyword>
<dbReference type="GO" id="GO:0004130">
    <property type="term" value="F:cytochrome-c peroxidase activity"/>
    <property type="evidence" value="ECO:0007669"/>
    <property type="project" value="TreeGrafter"/>
</dbReference>
<dbReference type="SUPFAM" id="SSF46626">
    <property type="entry name" value="Cytochrome c"/>
    <property type="match status" value="2"/>
</dbReference>
<evidence type="ECO:0000313" key="8">
    <source>
        <dbReference type="EMBL" id="SDY57580.1"/>
    </source>
</evidence>
<accession>A0A1H3KZR1</accession>
<evidence type="ECO:0000259" key="7">
    <source>
        <dbReference type="PROSITE" id="PS51007"/>
    </source>
</evidence>
<dbReference type="InterPro" id="IPR036909">
    <property type="entry name" value="Cyt_c-like_dom_sf"/>
</dbReference>
<reference evidence="8 9" key="1">
    <citation type="submission" date="2016-10" db="EMBL/GenBank/DDBJ databases">
        <authorList>
            <person name="de Groot N.N."/>
        </authorList>
    </citation>
    <scope>NUCLEOTIDE SEQUENCE [LARGE SCALE GENOMIC DNA]</scope>
    <source>
        <strain evidence="8 9">DSM 24677</strain>
    </source>
</reference>
<dbReference type="Proteomes" id="UP000199026">
    <property type="component" value="Unassembled WGS sequence"/>
</dbReference>
<dbReference type="Gene3D" id="1.10.760.10">
    <property type="entry name" value="Cytochrome c-like domain"/>
    <property type="match status" value="2"/>
</dbReference>
<name>A0A1H3KZR1_9RHOB</name>
<gene>
    <name evidence="8" type="ORF">SAMN05444486_102857</name>
</gene>
<dbReference type="InterPro" id="IPR051395">
    <property type="entry name" value="Cytochrome_c_Peroxidase/MauG"/>
</dbReference>
<keyword evidence="3 6" id="KW-0479">Metal-binding</keyword>
<dbReference type="PANTHER" id="PTHR30600">
    <property type="entry name" value="CYTOCHROME C PEROXIDASE-RELATED"/>
    <property type="match status" value="1"/>
</dbReference>
<evidence type="ECO:0000256" key="6">
    <source>
        <dbReference type="PROSITE-ProRule" id="PRU00433"/>
    </source>
</evidence>